<dbReference type="Proteomes" id="UP000886787">
    <property type="component" value="Unassembled WGS sequence"/>
</dbReference>
<evidence type="ECO:0000256" key="2">
    <source>
        <dbReference type="ARBA" id="ARBA00022741"/>
    </source>
</evidence>
<dbReference type="PROSITE" id="PS50893">
    <property type="entry name" value="ABC_TRANSPORTER_2"/>
    <property type="match status" value="1"/>
</dbReference>
<dbReference type="CDD" id="cd03230">
    <property type="entry name" value="ABC_DR_subfamily_A"/>
    <property type="match status" value="1"/>
</dbReference>
<dbReference type="SUPFAM" id="SSF52540">
    <property type="entry name" value="P-loop containing nucleoside triphosphate hydrolases"/>
    <property type="match status" value="1"/>
</dbReference>
<accession>A0A9D1CU48</accession>
<dbReference type="PANTHER" id="PTHR42939">
    <property type="entry name" value="ABC TRANSPORTER ATP-BINDING PROTEIN ALBC-RELATED"/>
    <property type="match status" value="1"/>
</dbReference>
<dbReference type="SMART" id="SM00382">
    <property type="entry name" value="AAA"/>
    <property type="match status" value="1"/>
</dbReference>
<dbReference type="InterPro" id="IPR027417">
    <property type="entry name" value="P-loop_NTPase"/>
</dbReference>
<dbReference type="PANTHER" id="PTHR42939:SF3">
    <property type="entry name" value="ABC TRANSPORTER ATP-BINDING COMPONENT"/>
    <property type="match status" value="1"/>
</dbReference>
<name>A0A9D1CU48_9FIRM</name>
<keyword evidence="2" id="KW-0547">Nucleotide-binding</keyword>
<feature type="domain" description="ABC transporter" evidence="4">
    <location>
        <begin position="5"/>
        <end position="230"/>
    </location>
</feature>
<gene>
    <name evidence="5" type="ORF">IAD32_03735</name>
</gene>
<dbReference type="Pfam" id="PF00005">
    <property type="entry name" value="ABC_tran"/>
    <property type="match status" value="1"/>
</dbReference>
<dbReference type="InterPro" id="IPR003593">
    <property type="entry name" value="AAA+_ATPase"/>
</dbReference>
<keyword evidence="1" id="KW-0813">Transport</keyword>
<dbReference type="GO" id="GO:0016887">
    <property type="term" value="F:ATP hydrolysis activity"/>
    <property type="evidence" value="ECO:0007669"/>
    <property type="project" value="InterPro"/>
</dbReference>
<dbReference type="InterPro" id="IPR051782">
    <property type="entry name" value="ABC_Transporter_VariousFunc"/>
</dbReference>
<reference evidence="5" key="2">
    <citation type="journal article" date="2021" name="PeerJ">
        <title>Extensive microbial diversity within the chicken gut microbiome revealed by metagenomics and culture.</title>
        <authorList>
            <person name="Gilroy R."/>
            <person name="Ravi A."/>
            <person name="Getino M."/>
            <person name="Pursley I."/>
            <person name="Horton D.L."/>
            <person name="Alikhan N.F."/>
            <person name="Baker D."/>
            <person name="Gharbi K."/>
            <person name="Hall N."/>
            <person name="Watson M."/>
            <person name="Adriaenssens E.M."/>
            <person name="Foster-Nyarko E."/>
            <person name="Jarju S."/>
            <person name="Secka A."/>
            <person name="Antonio M."/>
            <person name="Oren A."/>
            <person name="Chaudhuri R.R."/>
            <person name="La Ragione R."/>
            <person name="Hildebrand F."/>
            <person name="Pallen M.J."/>
        </authorList>
    </citation>
    <scope>NUCLEOTIDE SEQUENCE</scope>
    <source>
        <strain evidence="5">ChiSjej1B19-3389</strain>
    </source>
</reference>
<dbReference type="GO" id="GO:0005524">
    <property type="term" value="F:ATP binding"/>
    <property type="evidence" value="ECO:0007669"/>
    <property type="project" value="UniProtKB-KW"/>
</dbReference>
<dbReference type="InterPro" id="IPR003439">
    <property type="entry name" value="ABC_transporter-like_ATP-bd"/>
</dbReference>
<evidence type="ECO:0000313" key="6">
    <source>
        <dbReference type="Proteomes" id="UP000886787"/>
    </source>
</evidence>
<evidence type="ECO:0000313" key="5">
    <source>
        <dbReference type="EMBL" id="HIQ80376.1"/>
    </source>
</evidence>
<evidence type="ECO:0000259" key="4">
    <source>
        <dbReference type="PROSITE" id="PS50893"/>
    </source>
</evidence>
<evidence type="ECO:0000256" key="3">
    <source>
        <dbReference type="ARBA" id="ARBA00022840"/>
    </source>
</evidence>
<dbReference type="EMBL" id="DVFW01000021">
    <property type="protein sequence ID" value="HIQ80376.1"/>
    <property type="molecule type" value="Genomic_DNA"/>
</dbReference>
<sequence>MDYAVNLRNVTKKYPGFILDKVNLSVPTGTVMGLVGENGAGKSTTLHLMLGLIRQDAGSVTLLGKDSAQLDRQIKEQIGVVMDEACFPEGLTARDINKILRSLYKTWDEEKFFSCLKQFSLPEKRIVKAYSRGMKMKLSIAAALSHNTRLLILDEATAGLDPVVRDEILEIFMTFMQEESHTIVMSSHIVSDLERVCDYIAFLHKGKLIFADEKDVLLDRYAILKCPLEQLGKVDQRAVIGRRLNMFGAEALVEKRRMPRDCILDKAGIEEIMRFYSKEEEA</sequence>
<evidence type="ECO:0000256" key="1">
    <source>
        <dbReference type="ARBA" id="ARBA00022448"/>
    </source>
</evidence>
<protein>
    <submittedName>
        <fullName evidence="5">ABC transporter ATP-binding protein</fullName>
    </submittedName>
</protein>
<dbReference type="Gene3D" id="3.40.50.300">
    <property type="entry name" value="P-loop containing nucleotide triphosphate hydrolases"/>
    <property type="match status" value="1"/>
</dbReference>
<reference evidence="5" key="1">
    <citation type="submission" date="2020-10" db="EMBL/GenBank/DDBJ databases">
        <authorList>
            <person name="Gilroy R."/>
        </authorList>
    </citation>
    <scope>NUCLEOTIDE SEQUENCE</scope>
    <source>
        <strain evidence="5">ChiSjej1B19-3389</strain>
    </source>
</reference>
<dbReference type="AlphaFoldDB" id="A0A9D1CU48"/>
<keyword evidence="3 5" id="KW-0067">ATP-binding</keyword>
<proteinExistence type="predicted"/>
<comment type="caution">
    <text evidence="5">The sequence shown here is derived from an EMBL/GenBank/DDBJ whole genome shotgun (WGS) entry which is preliminary data.</text>
</comment>
<organism evidence="5 6">
    <name type="scientific">Candidatus Scatavimonas merdigallinarum</name>
    <dbReference type="NCBI Taxonomy" id="2840914"/>
    <lineage>
        <taxon>Bacteria</taxon>
        <taxon>Bacillati</taxon>
        <taxon>Bacillota</taxon>
        <taxon>Clostridia</taxon>
        <taxon>Eubacteriales</taxon>
        <taxon>Oscillospiraceae</taxon>
        <taxon>Oscillospiraceae incertae sedis</taxon>
        <taxon>Candidatus Scatavimonas</taxon>
    </lineage>
</organism>